<dbReference type="InterPro" id="IPR036513">
    <property type="entry name" value="STAS_dom_sf"/>
</dbReference>
<dbReference type="Gene3D" id="3.30.750.24">
    <property type="entry name" value="STAS domain"/>
    <property type="match status" value="1"/>
</dbReference>
<reference evidence="4 5" key="1">
    <citation type="submission" date="2016-10" db="EMBL/GenBank/DDBJ databases">
        <authorList>
            <person name="de Groot N.N."/>
        </authorList>
    </citation>
    <scope>NUCLEOTIDE SEQUENCE [LARGE SCALE GENOMIC DNA]</scope>
    <source>
        <strain evidence="4 5">CPCC 202699</strain>
    </source>
</reference>
<gene>
    <name evidence="4" type="ORF">SAMN05421504_10480</name>
</gene>
<dbReference type="SUPFAM" id="SSF52091">
    <property type="entry name" value="SpoIIaa-like"/>
    <property type="match status" value="1"/>
</dbReference>
<name>A0A1H3G163_9PSEU</name>
<dbReference type="CDD" id="cd07043">
    <property type="entry name" value="STAS_anti-anti-sigma_factors"/>
    <property type="match status" value="1"/>
</dbReference>
<sequence length="115" mass="12084">MVAELFEVTLEKGETVTTVTARGEIDLISTPELENALRTALDAARPPMTVVADLAGVTFLSSSGMSALIQAHQSGQEQGVPVSIVVEQRAVLRALTAAGLDQLLDIVSRDARDPA</sequence>
<dbReference type="Pfam" id="PF01740">
    <property type="entry name" value="STAS"/>
    <property type="match status" value="1"/>
</dbReference>
<dbReference type="PROSITE" id="PS50801">
    <property type="entry name" value="STAS"/>
    <property type="match status" value="1"/>
</dbReference>
<dbReference type="AlphaFoldDB" id="A0A1H3G163"/>
<dbReference type="EMBL" id="FNON01000004">
    <property type="protein sequence ID" value="SDX96976.1"/>
    <property type="molecule type" value="Genomic_DNA"/>
</dbReference>
<dbReference type="GO" id="GO:0043856">
    <property type="term" value="F:anti-sigma factor antagonist activity"/>
    <property type="evidence" value="ECO:0007669"/>
    <property type="project" value="InterPro"/>
</dbReference>
<evidence type="ECO:0000313" key="5">
    <source>
        <dbReference type="Proteomes" id="UP000199515"/>
    </source>
</evidence>
<dbReference type="InterPro" id="IPR003658">
    <property type="entry name" value="Anti-sigma_ant"/>
</dbReference>
<dbReference type="Proteomes" id="UP000199515">
    <property type="component" value="Unassembled WGS sequence"/>
</dbReference>
<evidence type="ECO:0000259" key="3">
    <source>
        <dbReference type="PROSITE" id="PS50801"/>
    </source>
</evidence>
<comment type="similarity">
    <text evidence="1 2">Belongs to the anti-sigma-factor antagonist family.</text>
</comment>
<dbReference type="RefSeq" id="WP_091290618.1">
    <property type="nucleotide sequence ID" value="NZ_FNON01000004.1"/>
</dbReference>
<feature type="domain" description="STAS" evidence="3">
    <location>
        <begin position="6"/>
        <end position="115"/>
    </location>
</feature>
<accession>A0A1H3G163</accession>
<evidence type="ECO:0000313" key="4">
    <source>
        <dbReference type="EMBL" id="SDX96976.1"/>
    </source>
</evidence>
<dbReference type="STRING" id="589385.SAMN05421504_10480"/>
<evidence type="ECO:0000256" key="2">
    <source>
        <dbReference type="RuleBase" id="RU003749"/>
    </source>
</evidence>
<keyword evidence="5" id="KW-1185">Reference proteome</keyword>
<dbReference type="InterPro" id="IPR002645">
    <property type="entry name" value="STAS_dom"/>
</dbReference>
<evidence type="ECO:0000256" key="1">
    <source>
        <dbReference type="ARBA" id="ARBA00009013"/>
    </source>
</evidence>
<organism evidence="4 5">
    <name type="scientific">Amycolatopsis xylanica</name>
    <dbReference type="NCBI Taxonomy" id="589385"/>
    <lineage>
        <taxon>Bacteria</taxon>
        <taxon>Bacillati</taxon>
        <taxon>Actinomycetota</taxon>
        <taxon>Actinomycetes</taxon>
        <taxon>Pseudonocardiales</taxon>
        <taxon>Pseudonocardiaceae</taxon>
        <taxon>Amycolatopsis</taxon>
    </lineage>
</organism>
<dbReference type="PANTHER" id="PTHR33495">
    <property type="entry name" value="ANTI-SIGMA FACTOR ANTAGONIST TM_1081-RELATED-RELATED"/>
    <property type="match status" value="1"/>
</dbReference>
<dbReference type="OrthoDB" id="5194587at2"/>
<proteinExistence type="inferred from homology"/>
<protein>
    <recommendedName>
        <fullName evidence="2">Anti-sigma factor antagonist</fullName>
    </recommendedName>
</protein>
<dbReference type="NCBIfam" id="TIGR00377">
    <property type="entry name" value="ant_ant_sig"/>
    <property type="match status" value="1"/>
</dbReference>
<dbReference type="PANTHER" id="PTHR33495:SF2">
    <property type="entry name" value="ANTI-SIGMA FACTOR ANTAGONIST TM_1081-RELATED"/>
    <property type="match status" value="1"/>
</dbReference>